<feature type="compositionally biased region" description="Basic and acidic residues" evidence="7">
    <location>
        <begin position="628"/>
        <end position="639"/>
    </location>
</feature>
<dbReference type="GO" id="GO:0003724">
    <property type="term" value="F:RNA helicase activity"/>
    <property type="evidence" value="ECO:0007669"/>
    <property type="project" value="UniProtKB-EC"/>
</dbReference>
<proteinExistence type="inferred from homology"/>
<evidence type="ECO:0000256" key="1">
    <source>
        <dbReference type="ARBA" id="ARBA00022741"/>
    </source>
</evidence>
<keyword evidence="1 6" id="KW-0547">Nucleotide-binding</keyword>
<dbReference type="SMART" id="SM00490">
    <property type="entry name" value="HELICc"/>
    <property type="match status" value="1"/>
</dbReference>
<dbReference type="PROSITE" id="PS51194">
    <property type="entry name" value="HELICASE_CTER"/>
    <property type="match status" value="1"/>
</dbReference>
<evidence type="ECO:0000313" key="10">
    <source>
        <dbReference type="EMBL" id="CUK05725.1"/>
    </source>
</evidence>
<keyword evidence="4 6" id="KW-0067">ATP-binding</keyword>
<dbReference type="Pfam" id="PF00270">
    <property type="entry name" value="DEAD"/>
    <property type="match status" value="1"/>
</dbReference>
<dbReference type="InterPro" id="IPR050079">
    <property type="entry name" value="DEAD_box_RNA_helicase"/>
</dbReference>
<dbReference type="CDD" id="cd18787">
    <property type="entry name" value="SF2_C_DEAD"/>
    <property type="match status" value="1"/>
</dbReference>
<dbReference type="InterPro" id="IPR005580">
    <property type="entry name" value="DbpA/CsdA_RNA-bd_dom"/>
</dbReference>
<dbReference type="Pfam" id="PF03880">
    <property type="entry name" value="DbpA"/>
    <property type="match status" value="1"/>
</dbReference>
<dbReference type="PROSITE" id="PS51192">
    <property type="entry name" value="HELICASE_ATP_BIND_1"/>
    <property type="match status" value="1"/>
</dbReference>
<reference evidence="11" key="1">
    <citation type="submission" date="2015-09" db="EMBL/GenBank/DDBJ databases">
        <authorList>
            <person name="Rodrigo-Torres L."/>
            <person name="Arahal D.R."/>
        </authorList>
    </citation>
    <scope>NUCLEOTIDE SEQUENCE [LARGE SCALE GENOMIC DNA]</scope>
    <source>
        <strain evidence="11">CECT 5091</strain>
    </source>
</reference>
<dbReference type="PANTHER" id="PTHR47959">
    <property type="entry name" value="ATP-DEPENDENT RNA HELICASE RHLE-RELATED"/>
    <property type="match status" value="1"/>
</dbReference>
<evidence type="ECO:0000313" key="11">
    <source>
        <dbReference type="Proteomes" id="UP000051260"/>
    </source>
</evidence>
<evidence type="ECO:0000256" key="5">
    <source>
        <dbReference type="ARBA" id="ARBA00038437"/>
    </source>
</evidence>
<dbReference type="Gene3D" id="3.30.70.330">
    <property type="match status" value="1"/>
</dbReference>
<dbReference type="GO" id="GO:0003676">
    <property type="term" value="F:nucleic acid binding"/>
    <property type="evidence" value="ECO:0007669"/>
    <property type="project" value="InterPro"/>
</dbReference>
<sequence length="685" mass="74363">MQDFSALPKTLAAALSQKGYSGLTPVQEAVSEEALAGKDLLVSAQTGSGKTVGFGLAMAEELLDKDGRFGRPAAPLAVVIAPTRELALQVRREFDWLFAEAGIVTASAVGGMDMRTERRTLERGAHVVIGTPGRLRDHISRGVIDLSDLRTVVLDEADEMLDMGFAEDLEYILDQTPKNRRTLMFSATVPRGIAKLAQTYQKEDAQRIKVGSAEAQHSDITYSALNVAPSDVEKAIINLLCYHDVQTAIVFANTRSMVARLTAKFSNRGFSVVSLSGELSQAERSNAMQALRDRRAQVCVATDVAARGIDLPGLELVIHADLPSNSETLLHRSGRTGRAGRKGTSILIVPGRQRSKAQRLLKTAKLEAVWGVPPSADEVFAREEERIISNPALDELPSAEETAFAERLLKGRTPEQVAAAYLRLYRERHSAPEILSTMPESEKRNTDRRAAFGPSTWFSLSLGRKQRAEPRWLLPMLCRNTGLSKDAIGAIRVQYQETFVEIANDAVPAMKQELGAELTIEQGATLTELAGTPDFDASPKGPPAAPYSSGDAAKYRGPRSGKPPKAARGSEHSDQDTQNAFARPKGKGKPAESTSKKRASKDKSKQGKALQAQPTSELAKAKPQPATADEKQQKRDKNASDPSKPLRARKALQKTNNKASNAPRSKNKNGKGGEARPFRKPSKRN</sequence>
<dbReference type="STRING" id="1715692.RUE5091_02758"/>
<dbReference type="EMBL" id="CYUD01000008">
    <property type="protein sequence ID" value="CUK05725.1"/>
    <property type="molecule type" value="Genomic_DNA"/>
</dbReference>
<evidence type="ECO:0000256" key="6">
    <source>
        <dbReference type="RuleBase" id="RU000492"/>
    </source>
</evidence>
<dbReference type="EC" id="3.6.4.13" evidence="10"/>
<dbReference type="OrthoDB" id="9805696at2"/>
<name>A0A0P1ICT7_9RHOB</name>
<dbReference type="SMART" id="SM00487">
    <property type="entry name" value="DEXDc"/>
    <property type="match status" value="1"/>
</dbReference>
<feature type="region of interest" description="Disordered" evidence="7">
    <location>
        <begin position="530"/>
        <end position="685"/>
    </location>
</feature>
<evidence type="ECO:0000256" key="2">
    <source>
        <dbReference type="ARBA" id="ARBA00022801"/>
    </source>
</evidence>
<dbReference type="SUPFAM" id="SSF52540">
    <property type="entry name" value="P-loop containing nucleoside triphosphate hydrolases"/>
    <property type="match status" value="1"/>
</dbReference>
<feature type="compositionally biased region" description="Polar residues" evidence="7">
    <location>
        <begin position="653"/>
        <end position="664"/>
    </location>
</feature>
<keyword evidence="3 6" id="KW-0347">Helicase</keyword>
<dbReference type="GO" id="GO:0005829">
    <property type="term" value="C:cytosol"/>
    <property type="evidence" value="ECO:0007669"/>
    <property type="project" value="TreeGrafter"/>
</dbReference>
<evidence type="ECO:0000256" key="4">
    <source>
        <dbReference type="ARBA" id="ARBA00022840"/>
    </source>
</evidence>
<evidence type="ECO:0000256" key="7">
    <source>
        <dbReference type="SAM" id="MobiDB-lite"/>
    </source>
</evidence>
<dbReference type="Pfam" id="PF00271">
    <property type="entry name" value="Helicase_C"/>
    <property type="match status" value="1"/>
</dbReference>
<dbReference type="Gene3D" id="3.40.50.300">
    <property type="entry name" value="P-loop containing nucleotide triphosphate hydrolases"/>
    <property type="match status" value="2"/>
</dbReference>
<dbReference type="InterPro" id="IPR044742">
    <property type="entry name" value="DEAD/DEAH_RhlB"/>
</dbReference>
<dbReference type="PROSITE" id="PS00039">
    <property type="entry name" value="DEAD_ATP_HELICASE"/>
    <property type="match status" value="1"/>
</dbReference>
<evidence type="ECO:0000256" key="3">
    <source>
        <dbReference type="ARBA" id="ARBA00022806"/>
    </source>
</evidence>
<dbReference type="InterPro" id="IPR014001">
    <property type="entry name" value="Helicase_ATP-bd"/>
</dbReference>
<accession>A0A0P1ICT7</accession>
<organism evidence="10 11">
    <name type="scientific">Ruegeria denitrificans</name>
    <dbReference type="NCBI Taxonomy" id="1715692"/>
    <lineage>
        <taxon>Bacteria</taxon>
        <taxon>Pseudomonadati</taxon>
        <taxon>Pseudomonadota</taxon>
        <taxon>Alphaproteobacteria</taxon>
        <taxon>Rhodobacterales</taxon>
        <taxon>Roseobacteraceae</taxon>
        <taxon>Ruegeria</taxon>
    </lineage>
</organism>
<keyword evidence="2 6" id="KW-0378">Hydrolase</keyword>
<evidence type="ECO:0000259" key="8">
    <source>
        <dbReference type="PROSITE" id="PS51192"/>
    </source>
</evidence>
<evidence type="ECO:0000259" key="9">
    <source>
        <dbReference type="PROSITE" id="PS51194"/>
    </source>
</evidence>
<feature type="domain" description="Helicase ATP-binding" evidence="8">
    <location>
        <begin position="31"/>
        <end position="207"/>
    </location>
</feature>
<dbReference type="PANTHER" id="PTHR47959:SF1">
    <property type="entry name" value="ATP-DEPENDENT RNA HELICASE DBPA"/>
    <property type="match status" value="1"/>
</dbReference>
<dbReference type="AlphaFoldDB" id="A0A0P1ICT7"/>
<dbReference type="InterPro" id="IPR012677">
    <property type="entry name" value="Nucleotide-bd_a/b_plait_sf"/>
</dbReference>
<dbReference type="CDD" id="cd00268">
    <property type="entry name" value="DEADc"/>
    <property type="match status" value="1"/>
</dbReference>
<dbReference type="Proteomes" id="UP000051260">
    <property type="component" value="Unassembled WGS sequence"/>
</dbReference>
<dbReference type="RefSeq" id="WP_058282441.1">
    <property type="nucleotide sequence ID" value="NZ_CYUD01000008.1"/>
</dbReference>
<dbReference type="GO" id="GO:0016787">
    <property type="term" value="F:hydrolase activity"/>
    <property type="evidence" value="ECO:0007669"/>
    <property type="project" value="UniProtKB-KW"/>
</dbReference>
<dbReference type="InterPro" id="IPR027417">
    <property type="entry name" value="P-loop_NTPase"/>
</dbReference>
<dbReference type="InterPro" id="IPR001650">
    <property type="entry name" value="Helicase_C-like"/>
</dbReference>
<protein>
    <submittedName>
        <fullName evidence="10">DEAD-box ATP-dependent RNA helicase CshA</fullName>
        <ecNumber evidence="10">3.6.4.13</ecNumber>
    </submittedName>
</protein>
<dbReference type="InterPro" id="IPR000629">
    <property type="entry name" value="RNA-helicase_DEAD-box_CS"/>
</dbReference>
<comment type="similarity">
    <text evidence="5 6">Belongs to the DEAD box helicase family.</text>
</comment>
<dbReference type="GO" id="GO:0005524">
    <property type="term" value="F:ATP binding"/>
    <property type="evidence" value="ECO:0007669"/>
    <property type="project" value="UniProtKB-KW"/>
</dbReference>
<feature type="domain" description="Helicase C-terminal" evidence="9">
    <location>
        <begin position="231"/>
        <end position="380"/>
    </location>
</feature>
<keyword evidence="11" id="KW-1185">Reference proteome</keyword>
<dbReference type="InterPro" id="IPR011545">
    <property type="entry name" value="DEAD/DEAH_box_helicase_dom"/>
</dbReference>
<gene>
    <name evidence="10" type="primary">cshA</name>
    <name evidence="10" type="ORF">RUE5091_02758</name>
</gene>
<dbReference type="CDD" id="cd12252">
    <property type="entry name" value="RRM_DbpA"/>
    <property type="match status" value="1"/>
</dbReference>